<gene>
    <name evidence="1" type="ORF">EYE40_08690</name>
</gene>
<accession>A0A4V2JEZ4</accession>
<protein>
    <submittedName>
        <fullName evidence="1">Uncharacterized protein</fullName>
    </submittedName>
</protein>
<dbReference type="Proteomes" id="UP000294194">
    <property type="component" value="Unassembled WGS sequence"/>
</dbReference>
<evidence type="ECO:0000313" key="2">
    <source>
        <dbReference type="Proteomes" id="UP000294194"/>
    </source>
</evidence>
<dbReference type="AlphaFoldDB" id="A0A4V2JEZ4"/>
<reference evidence="2" key="1">
    <citation type="submission" date="2019-02" db="EMBL/GenBank/DDBJ databases">
        <title>Glaciihabitans arcticus sp. nov., a psychrotolerant bacterium isolated from polar soil.</title>
        <authorList>
            <person name="Dahal R.H."/>
        </authorList>
    </citation>
    <scope>NUCLEOTIDE SEQUENCE [LARGE SCALE GENOMIC DNA]</scope>
    <source>
        <strain evidence="2">RP-3-7</strain>
    </source>
</reference>
<evidence type="ECO:0000313" key="1">
    <source>
        <dbReference type="EMBL" id="TBN57459.1"/>
    </source>
</evidence>
<keyword evidence="2" id="KW-1185">Reference proteome</keyword>
<sequence>METDRTAIDSLTASRLLAVLAWAAPHAFARTGNDFDEDAGHDQMVVGVHNFVYIRDLLDRATSNGRYELATDTVGAGLDTIARGITPDALSSMPIIESGAIARSDYKGSPGWAADGYRILLQSVKFGDIDHVKWGQRSSAKEEVAAQLFVGAATLFDDEDFGLESVAGIPDDEAFAGITLVAAHSHDPFTGRFELHVGQSKNPEYRGDSCWHWRDLILSGGGLGEGINASSSVNLTGAPASADAEEISVPVRKPFAVPDVENG</sequence>
<dbReference type="RefSeq" id="WP_130981570.1">
    <property type="nucleotide sequence ID" value="NZ_SISG01000001.1"/>
</dbReference>
<organism evidence="1 2">
    <name type="scientific">Glaciihabitans arcticus</name>
    <dbReference type="NCBI Taxonomy" id="2668039"/>
    <lineage>
        <taxon>Bacteria</taxon>
        <taxon>Bacillati</taxon>
        <taxon>Actinomycetota</taxon>
        <taxon>Actinomycetes</taxon>
        <taxon>Micrococcales</taxon>
        <taxon>Microbacteriaceae</taxon>
        <taxon>Glaciihabitans</taxon>
    </lineage>
</organism>
<dbReference type="EMBL" id="SISG01000001">
    <property type="protein sequence ID" value="TBN57459.1"/>
    <property type="molecule type" value="Genomic_DNA"/>
</dbReference>
<proteinExistence type="predicted"/>
<comment type="caution">
    <text evidence="1">The sequence shown here is derived from an EMBL/GenBank/DDBJ whole genome shotgun (WGS) entry which is preliminary data.</text>
</comment>
<name>A0A4V2JEZ4_9MICO</name>